<dbReference type="eggNOG" id="ENOG502S75E">
    <property type="taxonomic scope" value="Eukaryota"/>
</dbReference>
<name>A0A024TRG1_9STRA</name>
<dbReference type="EMBL" id="KI913976">
    <property type="protein sequence ID" value="ETV96618.1"/>
    <property type="molecule type" value="Genomic_DNA"/>
</dbReference>
<organism evidence="1">
    <name type="scientific">Aphanomyces invadans</name>
    <dbReference type="NCBI Taxonomy" id="157072"/>
    <lineage>
        <taxon>Eukaryota</taxon>
        <taxon>Sar</taxon>
        <taxon>Stramenopiles</taxon>
        <taxon>Oomycota</taxon>
        <taxon>Saprolegniomycetes</taxon>
        <taxon>Saprolegniales</taxon>
        <taxon>Verrucalvaceae</taxon>
        <taxon>Aphanomyces</taxon>
    </lineage>
</organism>
<protein>
    <submittedName>
        <fullName evidence="1">Uncharacterized protein</fullName>
    </submittedName>
</protein>
<dbReference type="OrthoDB" id="68600at2759"/>
<accession>A0A024TRG1</accession>
<dbReference type="RefSeq" id="XP_008874881.1">
    <property type="nucleotide sequence ID" value="XM_008876659.1"/>
</dbReference>
<dbReference type="InterPro" id="IPR039471">
    <property type="entry name" value="CXorf65-like"/>
</dbReference>
<sequence>MTEKVNVQSETTRRPRGEDIAAMFIWIKYGFEEIPPKMFNSNVTCDILLGFVRASFLKDVDDLCKQRSVKLSIDIEGVKKHRETAEVDAGASNGEPVSASTQDLADLQLKLETQLEALLSISKTIKELPTSNCLDVVDETGQRLKLNDKARDRAMDFVKPRQVYQLVKVGDTPDAPPTPLKFVLPTTLPTPA</sequence>
<dbReference type="Pfam" id="PF15874">
    <property type="entry name" value="Il2rg"/>
    <property type="match status" value="1"/>
</dbReference>
<reference evidence="1" key="1">
    <citation type="submission" date="2013-12" db="EMBL/GenBank/DDBJ databases">
        <title>The Genome Sequence of Aphanomyces invadans NJM9701.</title>
        <authorList>
            <consortium name="The Broad Institute Genomics Platform"/>
            <person name="Russ C."/>
            <person name="Tyler B."/>
            <person name="van West P."/>
            <person name="Dieguez-Uribeondo J."/>
            <person name="Young S.K."/>
            <person name="Zeng Q."/>
            <person name="Gargeya S."/>
            <person name="Fitzgerald M."/>
            <person name="Abouelleil A."/>
            <person name="Alvarado L."/>
            <person name="Chapman S.B."/>
            <person name="Gainer-Dewar J."/>
            <person name="Goldberg J."/>
            <person name="Griggs A."/>
            <person name="Gujja S."/>
            <person name="Hansen M."/>
            <person name="Howarth C."/>
            <person name="Imamovic A."/>
            <person name="Ireland A."/>
            <person name="Larimer J."/>
            <person name="McCowan C."/>
            <person name="Murphy C."/>
            <person name="Pearson M."/>
            <person name="Poon T.W."/>
            <person name="Priest M."/>
            <person name="Roberts A."/>
            <person name="Saif S."/>
            <person name="Shea T."/>
            <person name="Sykes S."/>
            <person name="Wortman J."/>
            <person name="Nusbaum C."/>
            <person name="Birren B."/>
        </authorList>
    </citation>
    <scope>NUCLEOTIDE SEQUENCE [LARGE SCALE GENOMIC DNA]</scope>
    <source>
        <strain evidence="1">NJM9701</strain>
    </source>
</reference>
<dbReference type="AlphaFoldDB" id="A0A024TRG1"/>
<proteinExistence type="predicted"/>
<dbReference type="GeneID" id="20087364"/>
<gene>
    <name evidence="1" type="ORF">H310_10314</name>
</gene>
<dbReference type="VEuPathDB" id="FungiDB:H310_10314"/>
<evidence type="ECO:0000313" key="1">
    <source>
        <dbReference type="EMBL" id="ETV96618.1"/>
    </source>
</evidence>